<reference evidence="1" key="1">
    <citation type="submission" date="2023-04" db="EMBL/GenBank/DDBJ databases">
        <title>A chromosome-level genome assembly of the parasitoid wasp Eretmocerus hayati.</title>
        <authorList>
            <person name="Zhong Y."/>
            <person name="Liu S."/>
            <person name="Liu Y."/>
        </authorList>
    </citation>
    <scope>NUCLEOTIDE SEQUENCE</scope>
    <source>
        <strain evidence="1">ZJU_SS_LIU_2023</strain>
    </source>
</reference>
<protein>
    <submittedName>
        <fullName evidence="1">Uncharacterized protein</fullName>
    </submittedName>
</protein>
<keyword evidence="2" id="KW-1185">Reference proteome</keyword>
<organism evidence="1 2">
    <name type="scientific">Eretmocerus hayati</name>
    <dbReference type="NCBI Taxonomy" id="131215"/>
    <lineage>
        <taxon>Eukaryota</taxon>
        <taxon>Metazoa</taxon>
        <taxon>Ecdysozoa</taxon>
        <taxon>Arthropoda</taxon>
        <taxon>Hexapoda</taxon>
        <taxon>Insecta</taxon>
        <taxon>Pterygota</taxon>
        <taxon>Neoptera</taxon>
        <taxon>Endopterygota</taxon>
        <taxon>Hymenoptera</taxon>
        <taxon>Apocrita</taxon>
        <taxon>Proctotrupomorpha</taxon>
        <taxon>Chalcidoidea</taxon>
        <taxon>Aphelinidae</taxon>
        <taxon>Aphelininae</taxon>
        <taxon>Eretmocerus</taxon>
    </lineage>
</organism>
<comment type="caution">
    <text evidence="1">The sequence shown here is derived from an EMBL/GenBank/DDBJ whole genome shotgun (WGS) entry which is preliminary data.</text>
</comment>
<name>A0ACC2PW67_9HYME</name>
<gene>
    <name evidence="1" type="ORF">QAD02_023644</name>
</gene>
<dbReference type="EMBL" id="CM056741">
    <property type="protein sequence ID" value="KAJ8687849.1"/>
    <property type="molecule type" value="Genomic_DNA"/>
</dbReference>
<sequence>MATQTVLDLTEELATNHGFLFSFLFRTLSDGVENIFSVARMKNSIPHTVQAKNALKAIRISQYMKVIPKSNYQQDDREILSDFLNILKDYGKNDESAPLLDDLLEGIDVDRRIFLRRDEINVLSNIGGLLVDKYLQKPWVLRRLFRRLSN</sequence>
<dbReference type="Proteomes" id="UP001239111">
    <property type="component" value="Chromosome 1"/>
</dbReference>
<accession>A0ACC2PW67</accession>
<evidence type="ECO:0000313" key="1">
    <source>
        <dbReference type="EMBL" id="KAJ8687849.1"/>
    </source>
</evidence>
<evidence type="ECO:0000313" key="2">
    <source>
        <dbReference type="Proteomes" id="UP001239111"/>
    </source>
</evidence>
<proteinExistence type="predicted"/>